<organism evidence="1 2">
    <name type="scientific">Pseudomonas cavernicola</name>
    <dbReference type="NCBI Taxonomy" id="2320866"/>
    <lineage>
        <taxon>Bacteria</taxon>
        <taxon>Pseudomonadati</taxon>
        <taxon>Pseudomonadota</taxon>
        <taxon>Gammaproteobacteria</taxon>
        <taxon>Pseudomonadales</taxon>
        <taxon>Pseudomonadaceae</taxon>
        <taxon>Pseudomonas</taxon>
    </lineage>
</organism>
<dbReference type="AlphaFoldDB" id="A0A418X8T0"/>
<accession>A0A418X8T0</accession>
<protein>
    <submittedName>
        <fullName evidence="1">DUF433 domain-containing protein</fullName>
    </submittedName>
</protein>
<dbReference type="Gene3D" id="1.10.10.10">
    <property type="entry name" value="Winged helix-like DNA-binding domain superfamily/Winged helix DNA-binding domain"/>
    <property type="match status" value="1"/>
</dbReference>
<dbReference type="InterPro" id="IPR007367">
    <property type="entry name" value="DUF433"/>
</dbReference>
<gene>
    <name evidence="1" type="ORF">D3879_23830</name>
</gene>
<dbReference type="Pfam" id="PF04255">
    <property type="entry name" value="DUF433"/>
    <property type="match status" value="1"/>
</dbReference>
<name>A0A418X8T0_9PSED</name>
<keyword evidence="2" id="KW-1185">Reference proteome</keyword>
<proteinExistence type="predicted"/>
<dbReference type="InterPro" id="IPR036388">
    <property type="entry name" value="WH-like_DNA-bd_sf"/>
</dbReference>
<comment type="caution">
    <text evidence="1">The sequence shown here is derived from an EMBL/GenBank/DDBJ whole genome shotgun (WGS) entry which is preliminary data.</text>
</comment>
<evidence type="ECO:0000313" key="1">
    <source>
        <dbReference type="EMBL" id="RJG08880.1"/>
    </source>
</evidence>
<evidence type="ECO:0000313" key="2">
    <source>
        <dbReference type="Proteomes" id="UP000284021"/>
    </source>
</evidence>
<dbReference type="SUPFAM" id="SSF46689">
    <property type="entry name" value="Homeodomain-like"/>
    <property type="match status" value="1"/>
</dbReference>
<sequence>MQTVVHVDPEIQGGHAVFRGTRLPVTIALGRLDAGESFESLHEDYPYLTLEKLKLARLYLDIFPAAPPPLNRLNQATGVWWPAGCCR</sequence>
<dbReference type="InterPro" id="IPR009057">
    <property type="entry name" value="Homeodomain-like_sf"/>
</dbReference>
<dbReference type="Proteomes" id="UP000284021">
    <property type="component" value="Unassembled WGS sequence"/>
</dbReference>
<reference evidence="1 2" key="1">
    <citation type="submission" date="2018-09" db="EMBL/GenBank/DDBJ databases">
        <authorList>
            <person name="Zhu H."/>
        </authorList>
    </citation>
    <scope>NUCLEOTIDE SEQUENCE [LARGE SCALE GENOMIC DNA]</scope>
    <source>
        <strain evidence="1 2">K1S02-6</strain>
    </source>
</reference>
<dbReference type="EMBL" id="QYUR01000008">
    <property type="protein sequence ID" value="RJG08880.1"/>
    <property type="molecule type" value="Genomic_DNA"/>
</dbReference>